<dbReference type="STRING" id="59733.SAMN05421769_1198"/>
<name>A0A1N6FCQ2_9FLAO</name>
<reference evidence="2" key="1">
    <citation type="submission" date="2016-12" db="EMBL/GenBank/DDBJ databases">
        <authorList>
            <person name="Varghese N."/>
            <person name="Submissions S."/>
        </authorList>
    </citation>
    <scope>NUCLEOTIDE SEQUENCE [LARGE SCALE GENOMIC DNA]</scope>
    <source>
        <strain evidence="2">DSM 16779</strain>
    </source>
</reference>
<dbReference type="RefSeq" id="WP_074229381.1">
    <property type="nucleotide sequence ID" value="NZ_FSRQ01000001.1"/>
</dbReference>
<dbReference type="OrthoDB" id="1218949at2"/>
<organism evidence="1 2">
    <name type="scientific">Chryseobacterium scophthalmum</name>
    <dbReference type="NCBI Taxonomy" id="59733"/>
    <lineage>
        <taxon>Bacteria</taxon>
        <taxon>Pseudomonadati</taxon>
        <taxon>Bacteroidota</taxon>
        <taxon>Flavobacteriia</taxon>
        <taxon>Flavobacteriales</taxon>
        <taxon>Weeksellaceae</taxon>
        <taxon>Chryseobacterium group</taxon>
        <taxon>Chryseobacterium</taxon>
    </lineage>
</organism>
<accession>A0A1N6FCQ2</accession>
<dbReference type="Proteomes" id="UP000184782">
    <property type="component" value="Unassembled WGS sequence"/>
</dbReference>
<keyword evidence="2" id="KW-1185">Reference proteome</keyword>
<evidence type="ECO:0000313" key="1">
    <source>
        <dbReference type="EMBL" id="SIN93058.1"/>
    </source>
</evidence>
<sequence length="494" mass="53771">MKSKEELKKLFENGDRPTQKEFWEWQDSYWHKEEKLAADKIDYDFSKKADLIDGKVPASQLPDVSGNDTLSDVMSRGNIANKEIKFHDNAKLCYDIPTESYLFTTGKSTTATGKYNTAIGYNVLSKQTSGYENAGIANQTLANLTTGFYNAAFGNFALNKVTTGGANTAIGYASFFPLVDGNVNVGLGNNTGFSQTNGHNNLYAGGLSGNKIRRGNKNTLVGSFAGYNLGAVSNASEWNLNTFIGYNSGNTTHASGVLGNNNVVIGANAPFGGNQDNKLVIHSQVDTSRHDLTLPLISGDFVDRSLKIGGKLSIHPTYITDATNNTDFTKVYVGNENGEFGWIDKTGLNATTPTLQKVLDKDNTAYNADESNIITIDPNSQFSTYLINKETGESSSIVTYPEYLSMQRVFDSSGYGTGITIEKGGLNYLEDYSQRPEFTERTLVDKAYVDASFTRTEDIEITDSTKGIILTSPIGNRFRVTVADDGTLTTTAFD</sequence>
<dbReference type="EMBL" id="FSRQ01000001">
    <property type="protein sequence ID" value="SIN93058.1"/>
    <property type="molecule type" value="Genomic_DNA"/>
</dbReference>
<gene>
    <name evidence="1" type="ORF">SAMN05421769_1198</name>
</gene>
<evidence type="ECO:0000313" key="2">
    <source>
        <dbReference type="Proteomes" id="UP000184782"/>
    </source>
</evidence>
<dbReference type="AlphaFoldDB" id="A0A1N6FCQ2"/>
<protein>
    <submittedName>
        <fullName evidence="1">Uncharacterized protein</fullName>
    </submittedName>
</protein>
<proteinExistence type="predicted"/>